<keyword evidence="1" id="KW-0472">Membrane</keyword>
<accession>A0A1I5T163</accession>
<feature type="transmembrane region" description="Helical" evidence="1">
    <location>
        <begin position="12"/>
        <end position="33"/>
    </location>
</feature>
<evidence type="ECO:0000313" key="2">
    <source>
        <dbReference type="EMBL" id="SFP76708.1"/>
    </source>
</evidence>
<protein>
    <submittedName>
        <fullName evidence="2">Prepilin-type N-terminal cleavage/methylation domain-containing protein</fullName>
    </submittedName>
</protein>
<dbReference type="EMBL" id="FOWX01000018">
    <property type="protein sequence ID" value="SFP76708.1"/>
    <property type="molecule type" value="Genomic_DNA"/>
</dbReference>
<dbReference type="SUPFAM" id="SSF54523">
    <property type="entry name" value="Pili subunits"/>
    <property type="match status" value="1"/>
</dbReference>
<organism evidence="2 3">
    <name type="scientific">Pseudomonas borbori</name>
    <dbReference type="NCBI Taxonomy" id="289003"/>
    <lineage>
        <taxon>Bacteria</taxon>
        <taxon>Pseudomonadati</taxon>
        <taxon>Pseudomonadota</taxon>
        <taxon>Gammaproteobacteria</taxon>
        <taxon>Pseudomonadales</taxon>
        <taxon>Pseudomonadaceae</taxon>
        <taxon>Pseudomonas</taxon>
    </lineage>
</organism>
<keyword evidence="3" id="KW-1185">Reference proteome</keyword>
<gene>
    <name evidence="2" type="ORF">SAMN05216190_11838</name>
</gene>
<sequence>MPQKGFTLIEPMITIAVLAIVLGIAVPSISSMLRVTRAFFWPISPSGRLGSPALQACLQGGGHCLVIDGLYARATFLGNAIAVVNNLSIKPAARGYLHNE</sequence>
<dbReference type="Pfam" id="PF07963">
    <property type="entry name" value="N_methyl"/>
    <property type="match status" value="1"/>
</dbReference>
<keyword evidence="1" id="KW-1133">Transmembrane helix</keyword>
<dbReference type="Proteomes" id="UP000198784">
    <property type="component" value="Unassembled WGS sequence"/>
</dbReference>
<dbReference type="InterPro" id="IPR045584">
    <property type="entry name" value="Pilin-like"/>
</dbReference>
<reference evidence="3" key="1">
    <citation type="submission" date="2016-10" db="EMBL/GenBank/DDBJ databases">
        <authorList>
            <person name="Varghese N."/>
            <person name="Submissions S."/>
        </authorList>
    </citation>
    <scope>NUCLEOTIDE SEQUENCE [LARGE SCALE GENOMIC DNA]</scope>
    <source>
        <strain evidence="3">DSM 17834</strain>
    </source>
</reference>
<name>A0A1I5T163_9PSED</name>
<dbReference type="RefSeq" id="WP_141123950.1">
    <property type="nucleotide sequence ID" value="NZ_FOWX01000018.1"/>
</dbReference>
<dbReference type="Gene3D" id="3.30.700.10">
    <property type="entry name" value="Glycoprotein, Type 4 Pilin"/>
    <property type="match status" value="1"/>
</dbReference>
<dbReference type="NCBIfam" id="TIGR02532">
    <property type="entry name" value="IV_pilin_GFxxxE"/>
    <property type="match status" value="1"/>
</dbReference>
<dbReference type="OrthoDB" id="6880007at2"/>
<evidence type="ECO:0000313" key="3">
    <source>
        <dbReference type="Proteomes" id="UP000198784"/>
    </source>
</evidence>
<keyword evidence="1" id="KW-0812">Transmembrane</keyword>
<evidence type="ECO:0000256" key="1">
    <source>
        <dbReference type="SAM" id="Phobius"/>
    </source>
</evidence>
<dbReference type="STRING" id="289003.SAMN05216190_11838"/>
<dbReference type="InterPro" id="IPR012902">
    <property type="entry name" value="N_methyl_site"/>
</dbReference>
<proteinExistence type="predicted"/>
<dbReference type="AlphaFoldDB" id="A0A1I5T163"/>